<dbReference type="Proteomes" id="UP000233293">
    <property type="component" value="Unassembled WGS sequence"/>
</dbReference>
<proteinExistence type="predicted"/>
<organism evidence="1 2">
    <name type="scientific">Telmatospirillum siberiense</name>
    <dbReference type="NCBI Taxonomy" id="382514"/>
    <lineage>
        <taxon>Bacteria</taxon>
        <taxon>Pseudomonadati</taxon>
        <taxon>Pseudomonadota</taxon>
        <taxon>Alphaproteobacteria</taxon>
        <taxon>Rhodospirillales</taxon>
        <taxon>Rhodospirillaceae</taxon>
        <taxon>Telmatospirillum</taxon>
    </lineage>
</organism>
<dbReference type="AlphaFoldDB" id="A0A2N3PPZ6"/>
<keyword evidence="2" id="KW-1185">Reference proteome</keyword>
<dbReference type="EMBL" id="PIUM01000031">
    <property type="protein sequence ID" value="PKU22467.1"/>
    <property type="molecule type" value="Genomic_DNA"/>
</dbReference>
<dbReference type="RefSeq" id="WP_101252665.1">
    <property type="nucleotide sequence ID" value="NZ_PIUM01000031.1"/>
</dbReference>
<evidence type="ECO:0000313" key="2">
    <source>
        <dbReference type="Proteomes" id="UP000233293"/>
    </source>
</evidence>
<evidence type="ECO:0000313" key="1">
    <source>
        <dbReference type="EMBL" id="PKU22467.1"/>
    </source>
</evidence>
<protein>
    <submittedName>
        <fullName evidence="1">Uncharacterized protein</fullName>
    </submittedName>
</protein>
<name>A0A2N3PPZ6_9PROT</name>
<gene>
    <name evidence="1" type="ORF">CWS72_21295</name>
</gene>
<accession>A0A2N3PPZ6</accession>
<dbReference type="OrthoDB" id="7307348at2"/>
<comment type="caution">
    <text evidence="1">The sequence shown here is derived from an EMBL/GenBank/DDBJ whole genome shotgun (WGS) entry which is preliminary data.</text>
</comment>
<sequence length="72" mass="7628">MASFMIKVAGEGLVAPAHRLADSGPTTGYAIIYEVQNVPEGVPVEAVVQAFKGFQAPKDRYEVDYGELTAVG</sequence>
<reference evidence="2" key="1">
    <citation type="submission" date="2017-12" db="EMBL/GenBank/DDBJ databases">
        <title>Draft genome sequence of Telmatospirillum siberiense 26-4b1T, an acidotolerant peatland alphaproteobacterium potentially involved in sulfur cycling.</title>
        <authorList>
            <person name="Hausmann B."/>
            <person name="Pjevac P."/>
            <person name="Schreck K."/>
            <person name="Herbold C.W."/>
            <person name="Daims H."/>
            <person name="Wagner M."/>
            <person name="Pester M."/>
            <person name="Loy A."/>
        </authorList>
    </citation>
    <scope>NUCLEOTIDE SEQUENCE [LARGE SCALE GENOMIC DNA]</scope>
    <source>
        <strain evidence="2">26-4b1</strain>
    </source>
</reference>